<name>A0A7K0EDE2_9BACT</name>
<feature type="transmembrane region" description="Helical" evidence="2">
    <location>
        <begin position="6"/>
        <end position="30"/>
    </location>
</feature>
<evidence type="ECO:0000256" key="2">
    <source>
        <dbReference type="SAM" id="Phobius"/>
    </source>
</evidence>
<keyword evidence="2" id="KW-0812">Transmembrane</keyword>
<reference evidence="3 4" key="1">
    <citation type="journal article" date="2018" name="Antonie Van Leeuwenhoek">
        <title>Larkinella terrae sp. nov., isolated from soil on Jeju Island, South Korea.</title>
        <authorList>
            <person name="Ten L.N."/>
            <person name="Jeon J."/>
            <person name="Park S.J."/>
            <person name="Park S."/>
            <person name="Lee S.Y."/>
            <person name="Kim M.K."/>
            <person name="Jung H.Y."/>
        </authorList>
    </citation>
    <scope>NUCLEOTIDE SEQUENCE [LARGE SCALE GENOMIC DNA]</scope>
    <source>
        <strain evidence="3 4">KCTC 52001</strain>
    </source>
</reference>
<keyword evidence="4" id="KW-1185">Reference proteome</keyword>
<protein>
    <submittedName>
        <fullName evidence="3">Uncharacterized protein</fullName>
    </submittedName>
</protein>
<evidence type="ECO:0000313" key="3">
    <source>
        <dbReference type="EMBL" id="MRS59909.1"/>
    </source>
</evidence>
<dbReference type="RefSeq" id="WP_154172345.1">
    <property type="nucleotide sequence ID" value="NZ_WJXZ01000001.1"/>
</dbReference>
<comment type="caution">
    <text evidence="3">The sequence shown here is derived from an EMBL/GenBank/DDBJ whole genome shotgun (WGS) entry which is preliminary data.</text>
</comment>
<keyword evidence="2" id="KW-1133">Transmembrane helix</keyword>
<evidence type="ECO:0000256" key="1">
    <source>
        <dbReference type="SAM" id="MobiDB-lite"/>
    </source>
</evidence>
<sequence length="95" mass="10853">MHRRNFPSILLYGFGLALALSLVFNGFLLYQQNHRRSLSEYELDHSVNLLDHDEFQQQLSDCMRANQQKDSLIHQLEHPPNPTGSAVLGQHPGSN</sequence>
<dbReference type="EMBL" id="WJXZ01000001">
    <property type="protein sequence ID" value="MRS59909.1"/>
    <property type="molecule type" value="Genomic_DNA"/>
</dbReference>
<evidence type="ECO:0000313" key="4">
    <source>
        <dbReference type="Proteomes" id="UP000441754"/>
    </source>
</evidence>
<gene>
    <name evidence="3" type="ORF">GJJ30_01300</name>
</gene>
<feature type="region of interest" description="Disordered" evidence="1">
    <location>
        <begin position="75"/>
        <end position="95"/>
    </location>
</feature>
<dbReference type="AlphaFoldDB" id="A0A7K0EDE2"/>
<dbReference type="Proteomes" id="UP000441754">
    <property type="component" value="Unassembled WGS sequence"/>
</dbReference>
<keyword evidence="2" id="KW-0472">Membrane</keyword>
<accession>A0A7K0EDE2</accession>
<dbReference type="OrthoDB" id="962467at2"/>
<organism evidence="3 4">
    <name type="scientific">Larkinella terrae</name>
    <dbReference type="NCBI Taxonomy" id="2025311"/>
    <lineage>
        <taxon>Bacteria</taxon>
        <taxon>Pseudomonadati</taxon>
        <taxon>Bacteroidota</taxon>
        <taxon>Cytophagia</taxon>
        <taxon>Cytophagales</taxon>
        <taxon>Spirosomataceae</taxon>
        <taxon>Larkinella</taxon>
    </lineage>
</organism>
<proteinExistence type="predicted"/>